<keyword evidence="3" id="KW-1185">Reference proteome</keyword>
<dbReference type="EMBL" id="ML120369">
    <property type="protein sequence ID" value="RPB02202.1"/>
    <property type="molecule type" value="Genomic_DNA"/>
</dbReference>
<gene>
    <name evidence="2" type="ORF">L873DRAFT_493994</name>
</gene>
<keyword evidence="1" id="KW-0472">Membrane</keyword>
<keyword evidence="1" id="KW-0812">Transmembrane</keyword>
<evidence type="ECO:0000256" key="1">
    <source>
        <dbReference type="SAM" id="Phobius"/>
    </source>
</evidence>
<sequence>MLEKYQYIRPVPLICYWCTGTLLLCTHILFPALPLYFLYLSASHPLPLRPLNLQYHHH</sequence>
<organism evidence="2 3">
    <name type="scientific">Choiromyces venosus 120613-1</name>
    <dbReference type="NCBI Taxonomy" id="1336337"/>
    <lineage>
        <taxon>Eukaryota</taxon>
        <taxon>Fungi</taxon>
        <taxon>Dikarya</taxon>
        <taxon>Ascomycota</taxon>
        <taxon>Pezizomycotina</taxon>
        <taxon>Pezizomycetes</taxon>
        <taxon>Pezizales</taxon>
        <taxon>Tuberaceae</taxon>
        <taxon>Choiromyces</taxon>
    </lineage>
</organism>
<protein>
    <submittedName>
        <fullName evidence="2">Uncharacterized protein</fullName>
    </submittedName>
</protein>
<evidence type="ECO:0000313" key="3">
    <source>
        <dbReference type="Proteomes" id="UP000276215"/>
    </source>
</evidence>
<proteinExistence type="predicted"/>
<feature type="transmembrane region" description="Helical" evidence="1">
    <location>
        <begin position="12"/>
        <end position="39"/>
    </location>
</feature>
<reference evidence="2 3" key="1">
    <citation type="journal article" date="2018" name="Nat. Ecol. Evol.">
        <title>Pezizomycetes genomes reveal the molecular basis of ectomycorrhizal truffle lifestyle.</title>
        <authorList>
            <person name="Murat C."/>
            <person name="Payen T."/>
            <person name="Noel B."/>
            <person name="Kuo A."/>
            <person name="Morin E."/>
            <person name="Chen J."/>
            <person name="Kohler A."/>
            <person name="Krizsan K."/>
            <person name="Balestrini R."/>
            <person name="Da Silva C."/>
            <person name="Montanini B."/>
            <person name="Hainaut M."/>
            <person name="Levati E."/>
            <person name="Barry K.W."/>
            <person name="Belfiori B."/>
            <person name="Cichocki N."/>
            <person name="Clum A."/>
            <person name="Dockter R.B."/>
            <person name="Fauchery L."/>
            <person name="Guy J."/>
            <person name="Iotti M."/>
            <person name="Le Tacon F."/>
            <person name="Lindquist E.A."/>
            <person name="Lipzen A."/>
            <person name="Malagnac F."/>
            <person name="Mello A."/>
            <person name="Molinier V."/>
            <person name="Miyauchi S."/>
            <person name="Poulain J."/>
            <person name="Riccioni C."/>
            <person name="Rubini A."/>
            <person name="Sitrit Y."/>
            <person name="Splivallo R."/>
            <person name="Traeger S."/>
            <person name="Wang M."/>
            <person name="Zifcakova L."/>
            <person name="Wipf D."/>
            <person name="Zambonelli A."/>
            <person name="Paolocci F."/>
            <person name="Nowrousian M."/>
            <person name="Ottonello S."/>
            <person name="Baldrian P."/>
            <person name="Spatafora J.W."/>
            <person name="Henrissat B."/>
            <person name="Nagy L.G."/>
            <person name="Aury J.M."/>
            <person name="Wincker P."/>
            <person name="Grigoriev I.V."/>
            <person name="Bonfante P."/>
            <person name="Martin F.M."/>
        </authorList>
    </citation>
    <scope>NUCLEOTIDE SEQUENCE [LARGE SCALE GENOMIC DNA]</scope>
    <source>
        <strain evidence="2 3">120613-1</strain>
    </source>
</reference>
<keyword evidence="1" id="KW-1133">Transmembrane helix</keyword>
<accession>A0A3N4JZ74</accession>
<evidence type="ECO:0000313" key="2">
    <source>
        <dbReference type="EMBL" id="RPB02202.1"/>
    </source>
</evidence>
<name>A0A3N4JZ74_9PEZI</name>
<dbReference type="Proteomes" id="UP000276215">
    <property type="component" value="Unassembled WGS sequence"/>
</dbReference>
<dbReference type="AlphaFoldDB" id="A0A3N4JZ74"/>